<comment type="catalytic activity">
    <reaction evidence="3 4">
        <text>tRNA(His) + L-histidine + ATP = L-histidyl-tRNA(His) + AMP + diphosphate + H(+)</text>
        <dbReference type="Rhea" id="RHEA:17313"/>
        <dbReference type="Rhea" id="RHEA-COMP:9665"/>
        <dbReference type="Rhea" id="RHEA-COMP:9689"/>
        <dbReference type="ChEBI" id="CHEBI:15378"/>
        <dbReference type="ChEBI" id="CHEBI:30616"/>
        <dbReference type="ChEBI" id="CHEBI:33019"/>
        <dbReference type="ChEBI" id="CHEBI:57595"/>
        <dbReference type="ChEBI" id="CHEBI:78442"/>
        <dbReference type="ChEBI" id="CHEBI:78527"/>
        <dbReference type="ChEBI" id="CHEBI:456215"/>
        <dbReference type="EC" id="6.1.1.21"/>
    </reaction>
</comment>
<comment type="similarity">
    <text evidence="1 4">Belongs to the class-II aminoacyl-tRNA synthetase family.</text>
</comment>
<gene>
    <name evidence="7" type="primary">syh</name>
    <name evidence="4" type="synonym">hisS</name>
    <name evidence="7" type="ORF">BQ776_229</name>
    <name evidence="8" type="ORF">J0165_229</name>
</gene>
<organism evidence="7">
    <name type="scientific">Helminthora furcellata</name>
    <dbReference type="NCBI Taxonomy" id="1884666"/>
    <lineage>
        <taxon>Eukaryota</taxon>
        <taxon>Rhodophyta</taxon>
        <taxon>Florideophyceae</taxon>
        <taxon>Nemaliophycidae</taxon>
        <taxon>Nemaliales</taxon>
        <taxon>Liagoraceae</taxon>
        <taxon>Helminthora</taxon>
    </lineage>
</organism>
<accession>A0A1G4NRP1</accession>
<dbReference type="PANTHER" id="PTHR43707">
    <property type="entry name" value="HISTIDYL-TRNA SYNTHETASE"/>
    <property type="match status" value="1"/>
</dbReference>
<feature type="domain" description="Aminoacyl-transfer RNA synthetases class-II family profile" evidence="6">
    <location>
        <begin position="1"/>
        <end position="347"/>
    </location>
</feature>
<dbReference type="InterPro" id="IPR004154">
    <property type="entry name" value="Anticodon-bd"/>
</dbReference>
<evidence type="ECO:0000313" key="8">
    <source>
        <dbReference type="EMBL" id="SCW24096.1"/>
    </source>
</evidence>
<keyword evidence="4" id="KW-0067">ATP-binding</keyword>
<dbReference type="InterPro" id="IPR041715">
    <property type="entry name" value="HisRS-like_core"/>
</dbReference>
<reference evidence="7" key="1">
    <citation type="submission" date="2016-08" db="EMBL/GenBank/DDBJ databases">
        <authorList>
            <person name="Seilhamer J.J."/>
        </authorList>
    </citation>
    <scope>NUCLEOTIDE SEQUENCE</scope>
    <source>
        <strain evidence="7">J.0165</strain>
    </source>
</reference>
<dbReference type="GO" id="GO:0009507">
    <property type="term" value="C:chloroplast"/>
    <property type="evidence" value="ECO:0007669"/>
    <property type="project" value="UniProtKB-SubCell"/>
</dbReference>
<comment type="subcellular location">
    <subcellularLocation>
        <location evidence="4">Plastid</location>
        <location evidence="4">Chloroplast</location>
    </subcellularLocation>
</comment>
<keyword evidence="7" id="KW-0150">Chloroplast</keyword>
<dbReference type="AlphaFoldDB" id="A0A1G4NRP1"/>
<geneLocation type="chloroplast" evidence="7"/>
<dbReference type="RefSeq" id="YP_009312982.1">
    <property type="nucleotide sequence ID" value="NC_031654.1"/>
</dbReference>
<dbReference type="GO" id="GO:0005524">
    <property type="term" value="F:ATP binding"/>
    <property type="evidence" value="ECO:0007669"/>
    <property type="project" value="UniProtKB-UniRule"/>
</dbReference>
<proteinExistence type="inferred from homology"/>
<dbReference type="GeneID" id="30001694"/>
<feature type="binding site" evidence="5">
    <location>
        <position position="255"/>
    </location>
    <ligand>
        <name>L-histidine</name>
        <dbReference type="ChEBI" id="CHEBI:57595"/>
    </ligand>
</feature>
<feature type="binding site" evidence="5">
    <location>
        <position position="128"/>
    </location>
    <ligand>
        <name>L-histidine</name>
        <dbReference type="ChEBI" id="CHEBI:57595"/>
    </ligand>
</feature>
<name>A0A1G4NRP1_9FLOR</name>
<keyword evidence="2 4" id="KW-0547">Nucleotide-binding</keyword>
<evidence type="ECO:0000313" key="7">
    <source>
        <dbReference type="EMBL" id="SCW21236.1"/>
    </source>
</evidence>
<dbReference type="InterPro" id="IPR004516">
    <property type="entry name" value="HisRS/HisZ"/>
</dbReference>
<dbReference type="Gene3D" id="3.40.50.800">
    <property type="entry name" value="Anticodon-binding domain"/>
    <property type="match status" value="1"/>
</dbReference>
<feature type="binding site" evidence="5">
    <location>
        <begin position="259"/>
        <end position="260"/>
    </location>
    <ligand>
        <name>L-histidine</name>
        <dbReference type="ChEBI" id="CHEBI:57595"/>
    </ligand>
</feature>
<feature type="binding site" evidence="5">
    <location>
        <begin position="79"/>
        <end position="81"/>
    </location>
    <ligand>
        <name>L-histidine</name>
        <dbReference type="ChEBI" id="CHEBI:57595"/>
    </ligand>
</feature>
<keyword evidence="4" id="KW-0030">Aminoacyl-tRNA synthetase</keyword>
<dbReference type="Pfam" id="PF13393">
    <property type="entry name" value="tRNA-synt_His"/>
    <property type="match status" value="1"/>
</dbReference>
<dbReference type="InterPro" id="IPR015807">
    <property type="entry name" value="His-tRNA-ligase"/>
</dbReference>
<dbReference type="GO" id="GO:0004821">
    <property type="term" value="F:histidine-tRNA ligase activity"/>
    <property type="evidence" value="ECO:0007669"/>
    <property type="project" value="UniProtKB-UniRule"/>
</dbReference>
<dbReference type="InterPro" id="IPR006195">
    <property type="entry name" value="aa-tRNA-synth_II"/>
</dbReference>
<sequence>MQSIRGMHDILPEEMKYWQYIYDKVFHTLDSANYQEIRTPIVESKSLFERSIGQDTDIINKEMYTLMDQGNRELTLRPEGTAGLARAIIQHKLCENSTMQKLWYLGPMFRYERPQKGRQRQFHQLGLECYGNNHPAIDAEVISLANNILADLGCNKLSIEINSIGSNHERAIYEQKLKEYLIKYINDLDNEYGQKIIRNPLRILDSKNPQIHKIVENAPRITNYLDIESKNHFEEVQEYLSILDVPFNLNHNLVRGLDYYNNTVFEIKTQLLGSQDTVCGGGRYNNLTQQLGGQQIDAIGWGIGLERLLILMQKNIILDKQVNCIYIATPNLVHVEYSLRILKLIKPHHLKYELDVSGSSLKKQLQKANRKNTMILIIVGEEEVRQQTVTIKWLNLHLQQTCSLTSFSSLIPKITLEYQNLLKHNQKYSAKQYPLVDISQKSSDNGAVE</sequence>
<dbReference type="PANTHER" id="PTHR43707:SF1">
    <property type="entry name" value="HISTIDINE--TRNA LIGASE, MITOCHONDRIAL-RELATED"/>
    <property type="match status" value="1"/>
</dbReference>
<keyword evidence="7" id="KW-0934">Plastid</keyword>
<dbReference type="InterPro" id="IPR045864">
    <property type="entry name" value="aa-tRNA-synth_II/BPL/LPL"/>
</dbReference>
<dbReference type="InterPro" id="IPR036621">
    <property type="entry name" value="Anticodon-bd_dom_sf"/>
</dbReference>
<dbReference type="PIRSF" id="PIRSF001549">
    <property type="entry name" value="His-tRNA_synth"/>
    <property type="match status" value="1"/>
</dbReference>
<dbReference type="EMBL" id="LT622876">
    <property type="protein sequence ID" value="SCW24096.1"/>
    <property type="molecule type" value="Genomic_DNA"/>
</dbReference>
<reference evidence="8" key="3">
    <citation type="submission" date="2016-10" db="EMBL/GenBank/DDBJ databases">
        <authorList>
            <person name="de Groot N.N."/>
        </authorList>
    </citation>
    <scope>NUCLEOTIDE SEQUENCE</scope>
    <source>
        <strain evidence="8">J.0165</strain>
    </source>
</reference>
<keyword evidence="4 7" id="KW-0436">Ligase</keyword>
<reference evidence="7" key="2">
    <citation type="submission" date="2016-10" db="EMBL/GenBank/DDBJ databases">
        <title>Chloroplast genomes as a tool to resolve red algal phylogenies: a case study in the Nemaliales.</title>
        <authorList>
            <person name="Costa J.F."/>
            <person name="Lin S.M."/>
            <person name="Macaya E.C."/>
            <person name="Fernandez-Garcia C."/>
            <person name="Verbruggen H."/>
        </authorList>
    </citation>
    <scope>NUCLEOTIDE SEQUENCE</scope>
    <source>
        <strain evidence="7">J.0165</strain>
    </source>
</reference>
<dbReference type="NCBIfam" id="TIGR00442">
    <property type="entry name" value="hisS"/>
    <property type="match status" value="1"/>
</dbReference>
<dbReference type="GO" id="GO:0006427">
    <property type="term" value="P:histidyl-tRNA aminoacylation"/>
    <property type="evidence" value="ECO:0007669"/>
    <property type="project" value="UniProtKB-UniRule"/>
</dbReference>
<feature type="binding site" evidence="5">
    <location>
        <position position="110"/>
    </location>
    <ligand>
        <name>L-histidine</name>
        <dbReference type="ChEBI" id="CHEBI:57595"/>
    </ligand>
</feature>
<dbReference type="EC" id="6.1.1.21" evidence="4"/>
<evidence type="ECO:0000256" key="5">
    <source>
        <dbReference type="PIRSR" id="PIRSR001549-1"/>
    </source>
</evidence>
<protein>
    <recommendedName>
        <fullName evidence="4">Histidine--tRNA ligase, chloroplastic</fullName>
        <ecNumber evidence="4">6.1.1.21</ecNumber>
    </recommendedName>
    <alternativeName>
        <fullName evidence="4">Histidyl-tRNA synthetase</fullName>
        <shortName evidence="4">HisRS</shortName>
    </alternativeName>
</protein>
<dbReference type="CDD" id="cd00773">
    <property type="entry name" value="HisRS-like_core"/>
    <property type="match status" value="1"/>
</dbReference>
<keyword evidence="4" id="KW-0648">Protein biosynthesis</keyword>
<dbReference type="SUPFAM" id="SSF55681">
    <property type="entry name" value="Class II aaRS and biotin synthetases"/>
    <property type="match status" value="1"/>
</dbReference>
<dbReference type="EMBL" id="LT622862">
    <property type="protein sequence ID" value="SCW21236.1"/>
    <property type="molecule type" value="Genomic_DNA"/>
</dbReference>
<dbReference type="HAMAP" id="MF_00127">
    <property type="entry name" value="His_tRNA_synth"/>
    <property type="match status" value="1"/>
</dbReference>
<evidence type="ECO:0000256" key="3">
    <source>
        <dbReference type="ARBA" id="ARBA00047639"/>
    </source>
</evidence>
<evidence type="ECO:0000256" key="4">
    <source>
        <dbReference type="HAMAP-Rule" id="MF_00127"/>
    </source>
</evidence>
<evidence type="ECO:0000256" key="2">
    <source>
        <dbReference type="ARBA" id="ARBA00022741"/>
    </source>
</evidence>
<evidence type="ECO:0000259" key="6">
    <source>
        <dbReference type="PROSITE" id="PS50862"/>
    </source>
</evidence>
<feature type="binding site" evidence="5">
    <location>
        <position position="124"/>
    </location>
    <ligand>
        <name>L-histidine</name>
        <dbReference type="ChEBI" id="CHEBI:57595"/>
    </ligand>
</feature>
<evidence type="ECO:0000256" key="1">
    <source>
        <dbReference type="ARBA" id="ARBA00008226"/>
    </source>
</evidence>
<dbReference type="SUPFAM" id="SSF52954">
    <property type="entry name" value="Class II aaRS ABD-related"/>
    <property type="match status" value="1"/>
</dbReference>
<dbReference type="Gene3D" id="3.30.930.10">
    <property type="entry name" value="Bira Bifunctional Protein, Domain 2"/>
    <property type="match status" value="1"/>
</dbReference>
<dbReference type="PROSITE" id="PS50862">
    <property type="entry name" value="AA_TRNA_LIGASE_II"/>
    <property type="match status" value="1"/>
</dbReference>
<dbReference type="Pfam" id="PF03129">
    <property type="entry name" value="HGTP_anticodon"/>
    <property type="match status" value="1"/>
</dbReference>